<sequence>MSAAKGRRWPRRIAVAVVALIALAAVAIFAGDQIGRARMQRHVDVAVKGVPFRDDAAAVERGRYLFASRGCVDCHGAKGGGAMFVDDGKGLRIAGPNISPGPGSVVAGYTTADWERTIRHGVNPKGRPLMIMPSEDYNRFTDDDLASLVAYVRQIPPATGGGPVLDLPLPVRVLYGFGMIRDAAAKIDHTRPPEPPVPDGVTTTHGAYVANMCLGCHGAKLNGGKIPGGPPDWPPAANLTPGEGTAMTRYPDADAFAKLFKTGNRPDGTVVKVMPFGSLREMSDTDVRALFLYLKTLQPMPDG</sequence>
<accession>A0ABU8VEP9</accession>
<evidence type="ECO:0000256" key="3">
    <source>
        <dbReference type="ARBA" id="ARBA00023004"/>
    </source>
</evidence>
<feature type="domain" description="Cytochrome c" evidence="5">
    <location>
        <begin position="57"/>
        <end position="156"/>
    </location>
</feature>
<dbReference type="InterPro" id="IPR051459">
    <property type="entry name" value="Cytochrome_c-type_DH"/>
</dbReference>
<dbReference type="Pfam" id="PF13442">
    <property type="entry name" value="Cytochrome_CBB3"/>
    <property type="match status" value="1"/>
</dbReference>
<keyword evidence="2 4" id="KW-0479">Metal-binding</keyword>
<evidence type="ECO:0000256" key="1">
    <source>
        <dbReference type="ARBA" id="ARBA00022617"/>
    </source>
</evidence>
<gene>
    <name evidence="6" type="ORF">WKW77_13295</name>
</gene>
<comment type="caution">
    <text evidence="6">The sequence shown here is derived from an EMBL/GenBank/DDBJ whole genome shotgun (WGS) entry which is preliminary data.</text>
</comment>
<reference evidence="6 7" key="1">
    <citation type="submission" date="2024-03" db="EMBL/GenBank/DDBJ databases">
        <title>Novel species of the genus Variovorax.</title>
        <authorList>
            <person name="Liu Q."/>
            <person name="Xin Y.-H."/>
        </authorList>
    </citation>
    <scope>NUCLEOTIDE SEQUENCE [LARGE SCALE GENOMIC DNA]</scope>
    <source>
        <strain evidence="6 7">KACC 18899</strain>
    </source>
</reference>
<dbReference type="InterPro" id="IPR009056">
    <property type="entry name" value="Cyt_c-like_dom"/>
</dbReference>
<dbReference type="Proteomes" id="UP001365846">
    <property type="component" value="Unassembled WGS sequence"/>
</dbReference>
<keyword evidence="7" id="KW-1185">Reference proteome</keyword>
<protein>
    <submittedName>
        <fullName evidence="6">C-type cytochrome</fullName>
    </submittedName>
</protein>
<dbReference type="SUPFAM" id="SSF46626">
    <property type="entry name" value="Cytochrome c"/>
    <property type="match status" value="2"/>
</dbReference>
<dbReference type="EMBL" id="JBBKZU010000005">
    <property type="protein sequence ID" value="MEJ8812050.1"/>
    <property type="molecule type" value="Genomic_DNA"/>
</dbReference>
<dbReference type="PROSITE" id="PS51007">
    <property type="entry name" value="CYTC"/>
    <property type="match status" value="2"/>
</dbReference>
<evidence type="ECO:0000313" key="6">
    <source>
        <dbReference type="EMBL" id="MEJ8812050.1"/>
    </source>
</evidence>
<keyword evidence="3 4" id="KW-0408">Iron</keyword>
<dbReference type="PANTHER" id="PTHR35008:SF8">
    <property type="entry name" value="ALCOHOL DEHYDROGENASE CYTOCHROME C SUBUNIT"/>
    <property type="match status" value="1"/>
</dbReference>
<evidence type="ECO:0000259" key="5">
    <source>
        <dbReference type="PROSITE" id="PS51007"/>
    </source>
</evidence>
<feature type="domain" description="Cytochrome c" evidence="5">
    <location>
        <begin position="195"/>
        <end position="298"/>
    </location>
</feature>
<dbReference type="Pfam" id="PF00034">
    <property type="entry name" value="Cytochrom_C"/>
    <property type="match status" value="1"/>
</dbReference>
<evidence type="ECO:0000256" key="2">
    <source>
        <dbReference type="ARBA" id="ARBA00022723"/>
    </source>
</evidence>
<dbReference type="InterPro" id="IPR036909">
    <property type="entry name" value="Cyt_c-like_dom_sf"/>
</dbReference>
<dbReference type="Gene3D" id="1.10.760.10">
    <property type="entry name" value="Cytochrome c-like domain"/>
    <property type="match status" value="2"/>
</dbReference>
<organism evidence="6 7">
    <name type="scientific">Variovorax ureilyticus</name>
    <dbReference type="NCBI Taxonomy" id="1836198"/>
    <lineage>
        <taxon>Bacteria</taxon>
        <taxon>Pseudomonadati</taxon>
        <taxon>Pseudomonadota</taxon>
        <taxon>Betaproteobacteria</taxon>
        <taxon>Burkholderiales</taxon>
        <taxon>Comamonadaceae</taxon>
        <taxon>Variovorax</taxon>
    </lineage>
</organism>
<evidence type="ECO:0000256" key="4">
    <source>
        <dbReference type="PROSITE-ProRule" id="PRU00433"/>
    </source>
</evidence>
<name>A0ABU8VEP9_9BURK</name>
<proteinExistence type="predicted"/>
<dbReference type="PANTHER" id="PTHR35008">
    <property type="entry name" value="BLL4482 PROTEIN-RELATED"/>
    <property type="match status" value="1"/>
</dbReference>
<keyword evidence="1 4" id="KW-0349">Heme</keyword>
<evidence type="ECO:0000313" key="7">
    <source>
        <dbReference type="Proteomes" id="UP001365846"/>
    </source>
</evidence>
<dbReference type="RefSeq" id="WP_340357317.1">
    <property type="nucleotide sequence ID" value="NZ_JBBKZU010000005.1"/>
</dbReference>